<feature type="domain" description="DhaK" evidence="1">
    <location>
        <begin position="7"/>
        <end position="38"/>
    </location>
</feature>
<name>A0A1M4PQE1_9FIRM</name>
<evidence type="ECO:0000313" key="3">
    <source>
        <dbReference type="Proteomes" id="UP000245423"/>
    </source>
</evidence>
<organism evidence="2 3">
    <name type="scientific">[Clostridium] ultunense Esp</name>
    <dbReference type="NCBI Taxonomy" id="1288971"/>
    <lineage>
        <taxon>Bacteria</taxon>
        <taxon>Bacillati</taxon>
        <taxon>Bacillota</taxon>
        <taxon>Tissierellia</taxon>
        <taxon>Tissierellales</taxon>
        <taxon>Tepidimicrobiaceae</taxon>
        <taxon>Schnuerera</taxon>
    </lineage>
</organism>
<dbReference type="PROSITE" id="PS51481">
    <property type="entry name" value="DHAK"/>
    <property type="match status" value="1"/>
</dbReference>
<dbReference type="InterPro" id="IPR004006">
    <property type="entry name" value="DhaK_dom"/>
</dbReference>
<dbReference type="GO" id="GO:0004371">
    <property type="term" value="F:glycerone kinase activity"/>
    <property type="evidence" value="ECO:0007669"/>
    <property type="project" value="InterPro"/>
</dbReference>
<dbReference type="EMBL" id="LT669839">
    <property type="protein sequence ID" value="SHD77710.1"/>
    <property type="molecule type" value="Genomic_DNA"/>
</dbReference>
<evidence type="ECO:0000313" key="2">
    <source>
        <dbReference type="EMBL" id="SHD77710.1"/>
    </source>
</evidence>
<accession>A0A1M4PQE1</accession>
<dbReference type="Proteomes" id="UP000245423">
    <property type="component" value="Chromosome 1"/>
</dbReference>
<gene>
    <name evidence="2" type="ORF">CUESP1_2356</name>
</gene>
<proteinExistence type="predicted"/>
<protein>
    <recommendedName>
        <fullName evidence="1">DhaK domain-containing protein</fullName>
    </recommendedName>
</protein>
<evidence type="ECO:0000259" key="1">
    <source>
        <dbReference type="PROSITE" id="PS51481"/>
    </source>
</evidence>
<sequence>MKKIINKSENVVEEMLQGMVKAHPEYLRRIKDSNVLVR</sequence>
<dbReference type="GO" id="GO:0006071">
    <property type="term" value="P:glycerol metabolic process"/>
    <property type="evidence" value="ECO:0007669"/>
    <property type="project" value="InterPro"/>
</dbReference>
<dbReference type="AlphaFoldDB" id="A0A1M4PQE1"/>
<keyword evidence="3" id="KW-1185">Reference proteome</keyword>
<reference evidence="2 3" key="1">
    <citation type="submission" date="2016-11" db="EMBL/GenBank/DDBJ databases">
        <authorList>
            <person name="Manzoor S."/>
        </authorList>
    </citation>
    <scope>NUCLEOTIDE SEQUENCE [LARGE SCALE GENOMIC DNA]</scope>
    <source>
        <strain evidence="2">Clostridium ultunense strain Esp</strain>
    </source>
</reference>